<accession>A0A2A9ER86</accession>
<feature type="transmembrane region" description="Helical" evidence="1">
    <location>
        <begin position="26"/>
        <end position="45"/>
    </location>
</feature>
<dbReference type="Proteomes" id="UP000224130">
    <property type="component" value="Unassembled WGS sequence"/>
</dbReference>
<keyword evidence="1" id="KW-0812">Transmembrane</keyword>
<keyword evidence="1" id="KW-1133">Transmembrane helix</keyword>
<dbReference type="EMBL" id="PDJJ01000001">
    <property type="protein sequence ID" value="PFG41378.1"/>
    <property type="molecule type" value="Genomic_DNA"/>
</dbReference>
<feature type="transmembrane region" description="Helical" evidence="1">
    <location>
        <begin position="65"/>
        <end position="83"/>
    </location>
</feature>
<reference evidence="2 3" key="1">
    <citation type="submission" date="2017-10" db="EMBL/GenBank/DDBJ databases">
        <title>Sequencing the genomes of 1000 actinobacteria strains.</title>
        <authorList>
            <person name="Klenk H.-P."/>
        </authorList>
    </citation>
    <scope>NUCLEOTIDE SEQUENCE [LARGE SCALE GENOMIC DNA]</scope>
    <source>
        <strain evidence="2 3">DSM 21863</strain>
    </source>
</reference>
<keyword evidence="1" id="KW-0472">Membrane</keyword>
<gene>
    <name evidence="2" type="ORF">ATJ88_0013</name>
</gene>
<proteinExistence type="predicted"/>
<feature type="transmembrane region" description="Helical" evidence="1">
    <location>
        <begin position="114"/>
        <end position="136"/>
    </location>
</feature>
<protein>
    <submittedName>
        <fullName evidence="2">Uncharacterized protein</fullName>
    </submittedName>
</protein>
<evidence type="ECO:0000313" key="2">
    <source>
        <dbReference type="EMBL" id="PFG41378.1"/>
    </source>
</evidence>
<name>A0A2A9ER86_9MICO</name>
<keyword evidence="3" id="KW-1185">Reference proteome</keyword>
<evidence type="ECO:0000313" key="3">
    <source>
        <dbReference type="Proteomes" id="UP000224130"/>
    </source>
</evidence>
<comment type="caution">
    <text evidence="2">The sequence shown here is derived from an EMBL/GenBank/DDBJ whole genome shotgun (WGS) entry which is preliminary data.</text>
</comment>
<evidence type="ECO:0000256" key="1">
    <source>
        <dbReference type="SAM" id="Phobius"/>
    </source>
</evidence>
<dbReference type="AlphaFoldDB" id="A0A2A9ER86"/>
<organism evidence="2 3">
    <name type="scientific">Isoptericola jiangsuensis</name>
    <dbReference type="NCBI Taxonomy" id="548579"/>
    <lineage>
        <taxon>Bacteria</taxon>
        <taxon>Bacillati</taxon>
        <taxon>Actinomycetota</taxon>
        <taxon>Actinomycetes</taxon>
        <taxon>Micrococcales</taxon>
        <taxon>Promicromonosporaceae</taxon>
        <taxon>Isoptericola</taxon>
    </lineage>
</organism>
<sequence>MTTDVAATRPSLVSTMRRGALHGARITAWAIFAMAWGQIATAGYGLFAIDSLPMTDAGSLDAHRLLGYATEIVGLVLVALVVAAWPRWFLLWPTLTLLAVLMVQPVLQRLGDDVAMLGAVHAANAIVTIGLSLLIARRAAKELTCHG</sequence>
<feature type="transmembrane region" description="Helical" evidence="1">
    <location>
        <begin position="90"/>
        <end position="108"/>
    </location>
</feature>
<dbReference type="RefSeq" id="WP_170023461.1">
    <property type="nucleotide sequence ID" value="NZ_PDJJ01000001.1"/>
</dbReference>